<feature type="compositionally biased region" description="Pro residues" evidence="1">
    <location>
        <begin position="187"/>
        <end position="196"/>
    </location>
</feature>
<feature type="non-terminal residue" evidence="2">
    <location>
        <position position="1"/>
    </location>
</feature>
<gene>
    <name evidence="2" type="ORF">LCGC14_2100410</name>
</gene>
<organism evidence="2">
    <name type="scientific">marine sediment metagenome</name>
    <dbReference type="NCBI Taxonomy" id="412755"/>
    <lineage>
        <taxon>unclassified sequences</taxon>
        <taxon>metagenomes</taxon>
        <taxon>ecological metagenomes</taxon>
    </lineage>
</organism>
<feature type="region of interest" description="Disordered" evidence="1">
    <location>
        <begin position="155"/>
        <end position="220"/>
    </location>
</feature>
<dbReference type="AlphaFoldDB" id="A0A0F9EA11"/>
<name>A0A0F9EA11_9ZZZZ</name>
<evidence type="ECO:0000256" key="1">
    <source>
        <dbReference type="SAM" id="MobiDB-lite"/>
    </source>
</evidence>
<feature type="compositionally biased region" description="Basic and acidic residues" evidence="1">
    <location>
        <begin position="207"/>
        <end position="218"/>
    </location>
</feature>
<proteinExistence type="predicted"/>
<dbReference type="EMBL" id="LAZR01025759">
    <property type="protein sequence ID" value="KKL70888.1"/>
    <property type="molecule type" value="Genomic_DNA"/>
</dbReference>
<accession>A0A0F9EA11</accession>
<sequence>RRPSAARSREAVLKRSEQRYPDLSTPELNAREQVFREFSENAKFEPVEEAVVGRGRFTETGEVVQESTFATEAELQGFRGEQGRLAVGVGEQPVETAGPMFRQPGAMSDEVITTALARRQDVDLTSLPDERLVRLWNGTGDTFVATPLADEMTRRGIDPLSTLPEVSLGGARGRTSRPRKPAAAAPQGPPEEPPSRPTATGGEPPDEGGRIPSLREVEADAFPKFTPEERARFVPEREGVYVPDDFEEVGTRILSGADESVLRFAEKLVKVPGVKQIVGAVNRIAEARGNPILMARIKNGIFKAIEGNRANLAVTRWKKMMLDAFDWGPDWTASVSLKPGVKGVPKRAVGHIEDLLVHTDDYVLTDAQRVALDQGRGLRDNMLKQQLANGVDVLPVQGEYMRRIVRATPEGTVKNGVVPRSGRVGGRKGSQKPRSFKDIRDGFRAGYDYERDPFSLMNLRLHEGVTTIADKRALKLVAAEGETVAERVPAHIRDEATASRQRLVEARKLASKKGASQADKLAWEVAKRDHIQARRVWMEVRRRVREPGWGEVRGPGNRIFDEQFAKELTEWAGSGSESVIQQVNLLVRAFKTTLDFSATTVQLGITMLVHPIVWAKASVRGVLSSMADPLTWAHANYEALDEAIKFGAAARPTEFMFADAGIASIPTRIPFVGSLFRGSN</sequence>
<evidence type="ECO:0000313" key="2">
    <source>
        <dbReference type="EMBL" id="KKL70888.1"/>
    </source>
</evidence>
<comment type="caution">
    <text evidence="2">The sequence shown here is derived from an EMBL/GenBank/DDBJ whole genome shotgun (WGS) entry which is preliminary data.</text>
</comment>
<feature type="region of interest" description="Disordered" evidence="1">
    <location>
        <begin position="413"/>
        <end position="437"/>
    </location>
</feature>
<feature type="non-terminal residue" evidence="2">
    <location>
        <position position="680"/>
    </location>
</feature>
<reference evidence="2" key="1">
    <citation type="journal article" date="2015" name="Nature">
        <title>Complex archaea that bridge the gap between prokaryotes and eukaryotes.</title>
        <authorList>
            <person name="Spang A."/>
            <person name="Saw J.H."/>
            <person name="Jorgensen S.L."/>
            <person name="Zaremba-Niedzwiedzka K."/>
            <person name="Martijn J."/>
            <person name="Lind A.E."/>
            <person name="van Eijk R."/>
            <person name="Schleper C."/>
            <person name="Guy L."/>
            <person name="Ettema T.J."/>
        </authorList>
    </citation>
    <scope>NUCLEOTIDE SEQUENCE</scope>
</reference>
<feature type="region of interest" description="Disordered" evidence="1">
    <location>
        <begin position="1"/>
        <end position="26"/>
    </location>
</feature>
<protein>
    <submittedName>
        <fullName evidence="2">Uncharacterized protein</fullName>
    </submittedName>
</protein>
<feature type="compositionally biased region" description="Basic and acidic residues" evidence="1">
    <location>
        <begin position="7"/>
        <end position="20"/>
    </location>
</feature>